<evidence type="ECO:0000256" key="5">
    <source>
        <dbReference type="ARBA" id="ARBA00022737"/>
    </source>
</evidence>
<dbReference type="PROSITE" id="PS50011">
    <property type="entry name" value="PROTEIN_KINASE_DOM"/>
    <property type="match status" value="1"/>
</dbReference>
<dbReference type="GO" id="GO:0005524">
    <property type="term" value="F:ATP binding"/>
    <property type="evidence" value="ECO:0007669"/>
    <property type="project" value="UniProtKB-KW"/>
</dbReference>
<dbReference type="InterPro" id="IPR032675">
    <property type="entry name" value="LRR_dom_sf"/>
</dbReference>
<keyword evidence="8 10" id="KW-1133">Transmembrane helix</keyword>
<proteinExistence type="predicted"/>
<reference evidence="12 13" key="1">
    <citation type="journal article" date="2015" name="Proc. Natl. Acad. Sci. U.S.A.">
        <title>The resurrection genome of Boea hygrometrica: A blueprint for survival of dehydration.</title>
        <authorList>
            <person name="Xiao L."/>
            <person name="Yang G."/>
            <person name="Zhang L."/>
            <person name="Yang X."/>
            <person name="Zhao S."/>
            <person name="Ji Z."/>
            <person name="Zhou Q."/>
            <person name="Hu M."/>
            <person name="Wang Y."/>
            <person name="Chen M."/>
            <person name="Xu Y."/>
            <person name="Jin H."/>
            <person name="Xiao X."/>
            <person name="Hu G."/>
            <person name="Bao F."/>
            <person name="Hu Y."/>
            <person name="Wan P."/>
            <person name="Li L."/>
            <person name="Deng X."/>
            <person name="Kuang T."/>
            <person name="Xiang C."/>
            <person name="Zhu J.K."/>
            <person name="Oliver M.J."/>
            <person name="He Y."/>
        </authorList>
    </citation>
    <scope>NUCLEOTIDE SEQUENCE [LARGE SCALE GENOMIC DNA]</scope>
    <source>
        <strain evidence="13">cv. XS01</strain>
    </source>
</reference>
<keyword evidence="7" id="KW-0067">ATP-binding</keyword>
<keyword evidence="12" id="KW-0675">Receptor</keyword>
<dbReference type="FunFam" id="3.80.10.10:FF:000234">
    <property type="entry name" value="Probable inactive receptor kinase RLK902"/>
    <property type="match status" value="1"/>
</dbReference>
<evidence type="ECO:0000256" key="7">
    <source>
        <dbReference type="ARBA" id="ARBA00022840"/>
    </source>
</evidence>
<dbReference type="Proteomes" id="UP000250235">
    <property type="component" value="Unassembled WGS sequence"/>
</dbReference>
<dbReference type="InterPro" id="IPR011009">
    <property type="entry name" value="Kinase-like_dom_sf"/>
</dbReference>
<evidence type="ECO:0000259" key="11">
    <source>
        <dbReference type="PROSITE" id="PS50011"/>
    </source>
</evidence>
<dbReference type="AlphaFoldDB" id="A0A2Z7CH84"/>
<evidence type="ECO:0000256" key="1">
    <source>
        <dbReference type="ARBA" id="ARBA00004370"/>
    </source>
</evidence>
<dbReference type="EMBL" id="KQ995671">
    <property type="protein sequence ID" value="KZV46402.1"/>
    <property type="molecule type" value="Genomic_DNA"/>
</dbReference>
<name>A0A2Z7CH84_9LAMI</name>
<evidence type="ECO:0000256" key="4">
    <source>
        <dbReference type="ARBA" id="ARBA00022729"/>
    </source>
</evidence>
<keyword evidence="9 10" id="KW-0472">Membrane</keyword>
<dbReference type="Gene3D" id="1.10.510.10">
    <property type="entry name" value="Transferase(Phosphotransferase) domain 1"/>
    <property type="match status" value="1"/>
</dbReference>
<evidence type="ECO:0000256" key="8">
    <source>
        <dbReference type="ARBA" id="ARBA00022989"/>
    </source>
</evidence>
<evidence type="ECO:0000256" key="3">
    <source>
        <dbReference type="ARBA" id="ARBA00022692"/>
    </source>
</evidence>
<dbReference type="GO" id="GO:0004672">
    <property type="term" value="F:protein kinase activity"/>
    <property type="evidence" value="ECO:0007669"/>
    <property type="project" value="InterPro"/>
</dbReference>
<evidence type="ECO:0000256" key="9">
    <source>
        <dbReference type="ARBA" id="ARBA00023136"/>
    </source>
</evidence>
<dbReference type="PANTHER" id="PTHR48010:SF76">
    <property type="entry name" value="INACTIVE RECEPTOR KINASE RLK902-RELATED"/>
    <property type="match status" value="1"/>
</dbReference>
<protein>
    <submittedName>
        <fullName evidence="12">Atypical receptor-like kinase 1</fullName>
    </submittedName>
</protein>
<dbReference type="SUPFAM" id="SSF52058">
    <property type="entry name" value="L domain-like"/>
    <property type="match status" value="1"/>
</dbReference>
<evidence type="ECO:0000256" key="10">
    <source>
        <dbReference type="SAM" id="Phobius"/>
    </source>
</evidence>
<dbReference type="FunFam" id="1.10.510.10:FF:000095">
    <property type="entry name" value="protein STRUBBELIG-RECEPTOR FAMILY 8"/>
    <property type="match status" value="1"/>
</dbReference>
<keyword evidence="3 10" id="KW-0812">Transmembrane</keyword>
<keyword evidence="12" id="KW-0808">Transferase</keyword>
<keyword evidence="2" id="KW-0433">Leucine-rich repeat</keyword>
<keyword evidence="4" id="KW-0732">Signal</keyword>
<evidence type="ECO:0000313" key="12">
    <source>
        <dbReference type="EMBL" id="KZV46402.1"/>
    </source>
</evidence>
<evidence type="ECO:0000313" key="13">
    <source>
        <dbReference type="Proteomes" id="UP000250235"/>
    </source>
</evidence>
<dbReference type="Pfam" id="PF07714">
    <property type="entry name" value="PK_Tyr_Ser-Thr"/>
    <property type="match status" value="1"/>
</dbReference>
<dbReference type="OrthoDB" id="283575at2759"/>
<dbReference type="Gene3D" id="3.80.10.10">
    <property type="entry name" value="Ribonuclease Inhibitor"/>
    <property type="match status" value="1"/>
</dbReference>
<dbReference type="Pfam" id="PF00560">
    <property type="entry name" value="LRR_1"/>
    <property type="match status" value="4"/>
</dbReference>
<feature type="domain" description="Protein kinase" evidence="11">
    <location>
        <begin position="322"/>
        <end position="581"/>
    </location>
</feature>
<keyword evidence="5" id="KW-0677">Repeat</keyword>
<dbReference type="InterPro" id="IPR001245">
    <property type="entry name" value="Ser-Thr/Tyr_kinase_cat_dom"/>
</dbReference>
<keyword evidence="12" id="KW-0418">Kinase</keyword>
<sequence length="601" mass="66883">MISALTDDRIALLHLRASIGGRTLRWNTAGNTPCSWEGVKCDNITNRVIALRLPGSGLIGRLPSNTIGNLTELRVLSLRYNALSGPIPSDISSCSQLTDIHLQGNSFSGEVPESFFALNNLLRVNLASNKFSGDLPFGFNSLAKIRTLYLENNQFTGSLPDLLCLSNLRQFNVSFNGLIGLIPRSLQKFSAQSFLGTSLCGGALVSCTKNKISSEAEAGIAIGSAFGFVLILLFSLFLRRKYKSRKTIPRIPPSPVKPIWAHEPWNPKSIAVNREENRSNSIVFGRSPSNEKWKFVMKNGGHDGFVFFHDDEKSFNLQDLFRSSAEILGKGSLGSTYKAYLDSGFQVIVKRLKNVIVSEKEFRSKMEEVGSLTHENLLPVEGYYYAREEKLVIYEPMSHGSLYSLLHGAKKQPLCWEVRLKIALGTARGIEHLHSNSPRTVHGNIKASNIFLTNYYNPRVTEFGLTQLVPSASTTNGYRAPEVTDARNITQPADVYSFGVILLELLTSKSPDEEGIKLADWVESVVKDKWTIQVFDPELLRYENLEEQMVPLLHLAISCTSQNPEKRPSIAEIVRRIHEISAGEDQEMMKLTPTRLTSSSL</sequence>
<dbReference type="InterPro" id="IPR001611">
    <property type="entry name" value="Leu-rich_rpt"/>
</dbReference>
<accession>A0A2Z7CH84</accession>
<comment type="subcellular location">
    <subcellularLocation>
        <location evidence="1">Membrane</location>
    </subcellularLocation>
</comment>
<organism evidence="12 13">
    <name type="scientific">Dorcoceras hygrometricum</name>
    <dbReference type="NCBI Taxonomy" id="472368"/>
    <lineage>
        <taxon>Eukaryota</taxon>
        <taxon>Viridiplantae</taxon>
        <taxon>Streptophyta</taxon>
        <taxon>Embryophyta</taxon>
        <taxon>Tracheophyta</taxon>
        <taxon>Spermatophyta</taxon>
        <taxon>Magnoliopsida</taxon>
        <taxon>eudicotyledons</taxon>
        <taxon>Gunneridae</taxon>
        <taxon>Pentapetalae</taxon>
        <taxon>asterids</taxon>
        <taxon>lamiids</taxon>
        <taxon>Lamiales</taxon>
        <taxon>Gesneriaceae</taxon>
        <taxon>Didymocarpoideae</taxon>
        <taxon>Trichosporeae</taxon>
        <taxon>Loxocarpinae</taxon>
        <taxon>Dorcoceras</taxon>
    </lineage>
</organism>
<dbReference type="InterPro" id="IPR013210">
    <property type="entry name" value="LRR_N_plant-typ"/>
</dbReference>
<dbReference type="Pfam" id="PF08263">
    <property type="entry name" value="LRRNT_2"/>
    <property type="match status" value="1"/>
</dbReference>
<dbReference type="InterPro" id="IPR050994">
    <property type="entry name" value="At_inactive_RLKs"/>
</dbReference>
<evidence type="ECO:0000256" key="6">
    <source>
        <dbReference type="ARBA" id="ARBA00022741"/>
    </source>
</evidence>
<dbReference type="SUPFAM" id="SSF56112">
    <property type="entry name" value="Protein kinase-like (PK-like)"/>
    <property type="match status" value="1"/>
</dbReference>
<keyword evidence="6" id="KW-0547">Nucleotide-binding</keyword>
<keyword evidence="13" id="KW-1185">Reference proteome</keyword>
<dbReference type="Gene3D" id="3.30.200.20">
    <property type="entry name" value="Phosphorylase Kinase, domain 1"/>
    <property type="match status" value="1"/>
</dbReference>
<dbReference type="PANTHER" id="PTHR48010">
    <property type="entry name" value="OS05G0588300 PROTEIN"/>
    <property type="match status" value="1"/>
</dbReference>
<evidence type="ECO:0000256" key="2">
    <source>
        <dbReference type="ARBA" id="ARBA00022614"/>
    </source>
</evidence>
<gene>
    <name evidence="12" type="ORF">F511_23608</name>
</gene>
<dbReference type="InterPro" id="IPR000719">
    <property type="entry name" value="Prot_kinase_dom"/>
</dbReference>
<dbReference type="GO" id="GO:0016020">
    <property type="term" value="C:membrane"/>
    <property type="evidence" value="ECO:0007669"/>
    <property type="project" value="UniProtKB-SubCell"/>
</dbReference>
<feature type="transmembrane region" description="Helical" evidence="10">
    <location>
        <begin position="218"/>
        <end position="238"/>
    </location>
</feature>